<sequence>MATKYILAGTSQHKIWKYGTWGLFILLVILVAFAYVDTGFIEIGGNKYNISMIRLSKAVAFAVAILGLQCVVGFTGQVALGQSFFVGSGAYLTAWLVADHQWPYLLTLVVVIPACFLIGMILGLPALRIKGLYLALVTLGMAAVFPSIVKLDSLSDKTGGSGGKSTAESKLEAPDWAASIFDGIAGALQQIPFFGQYFGEGDLSSREADRMWKFLIFSIVAAICFWLVNNLVKSRPGRAMRAIRDNETGAAVSGVDLAMTKTLAFGVSSALGGVAGTLYVMEVGIASPDDFTQLLAINLIVGLVVGGVGTLSGAVVGGLVVVLIPDWAASTESAAFVPQRWLQGPTGGFLLGLMLIILTFVLPGGIVAGFRKLRARFVQVVPRPPDGSVPAAFAAATAGATTAGEAMLSSESDDELVHSGPSDGGSTDE</sequence>
<comment type="subcellular location">
    <subcellularLocation>
        <location evidence="1">Cell membrane</location>
        <topology evidence="1">Multi-pass membrane protein</topology>
    </subcellularLocation>
</comment>
<feature type="transmembrane region" description="Helical" evidence="7">
    <location>
        <begin position="18"/>
        <end position="37"/>
    </location>
</feature>
<keyword evidence="2" id="KW-1003">Cell membrane</keyword>
<keyword evidence="3 7" id="KW-0812">Transmembrane</keyword>
<dbReference type="PANTHER" id="PTHR30482">
    <property type="entry name" value="HIGH-AFFINITY BRANCHED-CHAIN AMINO ACID TRANSPORT SYSTEM PERMEASE"/>
    <property type="match status" value="1"/>
</dbReference>
<feature type="transmembrane region" description="Helical" evidence="7">
    <location>
        <begin position="295"/>
        <end position="328"/>
    </location>
</feature>
<evidence type="ECO:0000256" key="1">
    <source>
        <dbReference type="ARBA" id="ARBA00004651"/>
    </source>
</evidence>
<feature type="transmembrane region" description="Helical" evidence="7">
    <location>
        <begin position="348"/>
        <end position="370"/>
    </location>
</feature>
<evidence type="ECO:0000256" key="3">
    <source>
        <dbReference type="ARBA" id="ARBA00022692"/>
    </source>
</evidence>
<evidence type="ECO:0000313" key="8">
    <source>
        <dbReference type="EMBL" id="TDT18523.1"/>
    </source>
</evidence>
<dbReference type="CDD" id="cd06581">
    <property type="entry name" value="TM_PBP1_LivM_like"/>
    <property type="match status" value="1"/>
</dbReference>
<accession>A0A4R7I6T8</accession>
<reference evidence="8 9" key="1">
    <citation type="submission" date="2019-03" db="EMBL/GenBank/DDBJ databases">
        <title>Sequencing the genomes of 1000 actinobacteria strains.</title>
        <authorList>
            <person name="Klenk H.-P."/>
        </authorList>
    </citation>
    <scope>NUCLEOTIDE SEQUENCE [LARGE SCALE GENOMIC DNA]</scope>
    <source>
        <strain evidence="8 9">DSM 18936</strain>
    </source>
</reference>
<feature type="transmembrane region" description="Helical" evidence="7">
    <location>
        <begin position="58"/>
        <end position="82"/>
    </location>
</feature>
<dbReference type="InterPro" id="IPR043428">
    <property type="entry name" value="LivM-like"/>
</dbReference>
<evidence type="ECO:0000256" key="2">
    <source>
        <dbReference type="ARBA" id="ARBA00022475"/>
    </source>
</evidence>
<evidence type="ECO:0000256" key="5">
    <source>
        <dbReference type="ARBA" id="ARBA00023136"/>
    </source>
</evidence>
<protein>
    <submittedName>
        <fullName evidence="8">Branched-chain amino acid transport system permease protein</fullName>
    </submittedName>
</protein>
<name>A0A4R7I6T8_9ACTN</name>
<feature type="region of interest" description="Disordered" evidence="6">
    <location>
        <begin position="407"/>
        <end position="429"/>
    </location>
</feature>
<dbReference type="OrthoDB" id="9814461at2"/>
<evidence type="ECO:0000256" key="6">
    <source>
        <dbReference type="SAM" id="MobiDB-lite"/>
    </source>
</evidence>
<comment type="caution">
    <text evidence="8">The sequence shown here is derived from an EMBL/GenBank/DDBJ whole genome shotgun (WGS) entry which is preliminary data.</text>
</comment>
<gene>
    <name evidence="8" type="ORF">BDK89_4144</name>
</gene>
<dbReference type="InterPro" id="IPR001851">
    <property type="entry name" value="ABC_transp_permease"/>
</dbReference>
<feature type="transmembrane region" description="Helical" evidence="7">
    <location>
        <begin position="211"/>
        <end position="232"/>
    </location>
</feature>
<evidence type="ECO:0000256" key="4">
    <source>
        <dbReference type="ARBA" id="ARBA00022989"/>
    </source>
</evidence>
<evidence type="ECO:0000256" key="7">
    <source>
        <dbReference type="SAM" id="Phobius"/>
    </source>
</evidence>
<dbReference type="GO" id="GO:0005886">
    <property type="term" value="C:plasma membrane"/>
    <property type="evidence" value="ECO:0007669"/>
    <property type="project" value="UniProtKB-SubCell"/>
</dbReference>
<dbReference type="RefSeq" id="WP_133870733.1">
    <property type="nucleotide sequence ID" value="NZ_SOAU01000001.1"/>
</dbReference>
<dbReference type="PANTHER" id="PTHR30482:SF20">
    <property type="entry name" value="HIGH-AFFINITY BRANCHED-CHAIN AMINO ACID TRANSPORT SYSTEM PERMEASE PROTEIN LIVM"/>
    <property type="match status" value="1"/>
</dbReference>
<dbReference type="AlphaFoldDB" id="A0A4R7I6T8"/>
<organism evidence="8 9">
    <name type="scientific">Ilumatobacter fluminis</name>
    <dbReference type="NCBI Taxonomy" id="467091"/>
    <lineage>
        <taxon>Bacteria</taxon>
        <taxon>Bacillati</taxon>
        <taxon>Actinomycetota</taxon>
        <taxon>Acidimicrobiia</taxon>
        <taxon>Acidimicrobiales</taxon>
        <taxon>Ilumatobacteraceae</taxon>
        <taxon>Ilumatobacter</taxon>
    </lineage>
</organism>
<dbReference type="Pfam" id="PF02653">
    <property type="entry name" value="BPD_transp_2"/>
    <property type="match status" value="1"/>
</dbReference>
<dbReference type="Proteomes" id="UP000294558">
    <property type="component" value="Unassembled WGS sequence"/>
</dbReference>
<keyword evidence="9" id="KW-1185">Reference proteome</keyword>
<feature type="transmembrane region" description="Helical" evidence="7">
    <location>
        <begin position="131"/>
        <end position="149"/>
    </location>
</feature>
<feature type="transmembrane region" description="Helical" evidence="7">
    <location>
        <begin position="102"/>
        <end position="124"/>
    </location>
</feature>
<evidence type="ECO:0000313" key="9">
    <source>
        <dbReference type="Proteomes" id="UP000294558"/>
    </source>
</evidence>
<keyword evidence="5 7" id="KW-0472">Membrane</keyword>
<dbReference type="EMBL" id="SOAU01000001">
    <property type="protein sequence ID" value="TDT18523.1"/>
    <property type="molecule type" value="Genomic_DNA"/>
</dbReference>
<keyword evidence="4 7" id="KW-1133">Transmembrane helix</keyword>
<proteinExistence type="predicted"/>
<dbReference type="GO" id="GO:0015658">
    <property type="term" value="F:branched-chain amino acid transmembrane transporter activity"/>
    <property type="evidence" value="ECO:0007669"/>
    <property type="project" value="InterPro"/>
</dbReference>